<proteinExistence type="predicted"/>
<dbReference type="Proteomes" id="UP001382455">
    <property type="component" value="Unassembled WGS sequence"/>
</dbReference>
<feature type="transmembrane region" description="Helical" evidence="6">
    <location>
        <begin position="70"/>
        <end position="93"/>
    </location>
</feature>
<protein>
    <submittedName>
        <fullName evidence="8">VTT domain-containing protein</fullName>
    </submittedName>
</protein>
<dbReference type="PANTHER" id="PTHR42709">
    <property type="entry name" value="ALKALINE PHOSPHATASE LIKE PROTEIN"/>
    <property type="match status" value="1"/>
</dbReference>
<dbReference type="InterPro" id="IPR032816">
    <property type="entry name" value="VTT_dom"/>
</dbReference>
<dbReference type="Pfam" id="PF09335">
    <property type="entry name" value="VTT_dom"/>
    <property type="match status" value="1"/>
</dbReference>
<accession>A0ABU8EWH3</accession>
<feature type="transmembrane region" description="Helical" evidence="6">
    <location>
        <begin position="163"/>
        <end position="185"/>
    </location>
</feature>
<sequence>MTSLVKVMLTLAVFFASTFVVLKSTGLVTVSKVEAWFEMTKSVDAIYVCVVIVLLLFADLFIAIPTLTVMLLAGFFLGPLVGSISAVIGLSLAGGCGYGLSRRYGHFLLNFLVNDQQKRADTVNMFQQHGAVVILLSRATPILPEVSACMAGMTKMPFMKFCILWLVSTVPYAVIACYAGSISSVENPKPAIFTAIGLTALFWSGWFVFSKVTKAKRQLLT</sequence>
<keyword evidence="5 6" id="KW-0472">Membrane</keyword>
<evidence type="ECO:0000256" key="5">
    <source>
        <dbReference type="ARBA" id="ARBA00023136"/>
    </source>
</evidence>
<feature type="transmembrane region" description="Helical" evidence="6">
    <location>
        <begin position="191"/>
        <end position="209"/>
    </location>
</feature>
<evidence type="ECO:0000256" key="6">
    <source>
        <dbReference type="SAM" id="Phobius"/>
    </source>
</evidence>
<evidence type="ECO:0000256" key="3">
    <source>
        <dbReference type="ARBA" id="ARBA00022692"/>
    </source>
</evidence>
<comment type="caution">
    <text evidence="8">The sequence shown here is derived from an EMBL/GenBank/DDBJ whole genome shotgun (WGS) entry which is preliminary data.</text>
</comment>
<evidence type="ECO:0000256" key="4">
    <source>
        <dbReference type="ARBA" id="ARBA00022989"/>
    </source>
</evidence>
<keyword evidence="2" id="KW-1003">Cell membrane</keyword>
<dbReference type="PANTHER" id="PTHR42709:SF6">
    <property type="entry name" value="UNDECAPRENYL PHOSPHATE TRANSPORTER A"/>
    <property type="match status" value="1"/>
</dbReference>
<evidence type="ECO:0000259" key="7">
    <source>
        <dbReference type="Pfam" id="PF09335"/>
    </source>
</evidence>
<dbReference type="RefSeq" id="WP_336436292.1">
    <property type="nucleotide sequence ID" value="NZ_JBAWKS010000002.1"/>
</dbReference>
<organism evidence="8 9">
    <name type="scientific">Pseudoalteromonas spongiae</name>
    <dbReference type="NCBI Taxonomy" id="298657"/>
    <lineage>
        <taxon>Bacteria</taxon>
        <taxon>Pseudomonadati</taxon>
        <taxon>Pseudomonadota</taxon>
        <taxon>Gammaproteobacteria</taxon>
        <taxon>Alteromonadales</taxon>
        <taxon>Pseudoalteromonadaceae</taxon>
        <taxon>Pseudoalteromonas</taxon>
    </lineage>
</organism>
<evidence type="ECO:0000256" key="2">
    <source>
        <dbReference type="ARBA" id="ARBA00022475"/>
    </source>
</evidence>
<evidence type="ECO:0000313" key="8">
    <source>
        <dbReference type="EMBL" id="MEI4551298.1"/>
    </source>
</evidence>
<name>A0ABU8EWH3_9GAMM</name>
<keyword evidence="9" id="KW-1185">Reference proteome</keyword>
<feature type="domain" description="VTT" evidence="7">
    <location>
        <begin position="64"/>
        <end position="181"/>
    </location>
</feature>
<evidence type="ECO:0000256" key="1">
    <source>
        <dbReference type="ARBA" id="ARBA00004651"/>
    </source>
</evidence>
<keyword evidence="4 6" id="KW-1133">Transmembrane helix</keyword>
<feature type="transmembrane region" description="Helical" evidence="6">
    <location>
        <begin position="45"/>
        <end position="64"/>
    </location>
</feature>
<dbReference type="EMBL" id="JBAWKS010000002">
    <property type="protein sequence ID" value="MEI4551298.1"/>
    <property type="molecule type" value="Genomic_DNA"/>
</dbReference>
<feature type="transmembrane region" description="Helical" evidence="6">
    <location>
        <begin position="12"/>
        <end position="33"/>
    </location>
</feature>
<keyword evidence="3 6" id="KW-0812">Transmembrane</keyword>
<gene>
    <name evidence="8" type="ORF">WAE96_16610</name>
</gene>
<comment type="subcellular location">
    <subcellularLocation>
        <location evidence="1">Cell membrane</location>
        <topology evidence="1">Multi-pass membrane protein</topology>
    </subcellularLocation>
</comment>
<reference evidence="8 9" key="1">
    <citation type="submission" date="2023-12" db="EMBL/GenBank/DDBJ databases">
        <title>Friends and Foes: Symbiotic and Algicidal bacterial influence on Karenia brevis blooms.</title>
        <authorList>
            <person name="Fei C."/>
            <person name="Mohamed A.R."/>
            <person name="Booker A."/>
            <person name="Arshad M."/>
            <person name="Klass S."/>
            <person name="Ahn S."/>
            <person name="Gilbert P.M."/>
            <person name="Heil C.A."/>
            <person name="Martinez J.M."/>
            <person name="Amin S.A."/>
        </authorList>
    </citation>
    <scope>NUCLEOTIDE SEQUENCE [LARGE SCALE GENOMIC DNA]</scope>
    <source>
        <strain evidence="8 9">CE15</strain>
    </source>
</reference>
<evidence type="ECO:0000313" key="9">
    <source>
        <dbReference type="Proteomes" id="UP001382455"/>
    </source>
</evidence>
<dbReference type="InterPro" id="IPR051311">
    <property type="entry name" value="DedA_domain"/>
</dbReference>